<dbReference type="Proteomes" id="UP001222325">
    <property type="component" value="Unassembled WGS sequence"/>
</dbReference>
<dbReference type="EMBL" id="JARJCN010000068">
    <property type="protein sequence ID" value="KAJ7078145.1"/>
    <property type="molecule type" value="Genomic_DNA"/>
</dbReference>
<feature type="non-terminal residue" evidence="2">
    <location>
        <position position="367"/>
    </location>
</feature>
<reference evidence="2" key="1">
    <citation type="submission" date="2023-03" db="EMBL/GenBank/DDBJ databases">
        <title>Massive genome expansion in bonnet fungi (Mycena s.s.) driven by repeated elements and novel gene families across ecological guilds.</title>
        <authorList>
            <consortium name="Lawrence Berkeley National Laboratory"/>
            <person name="Harder C.B."/>
            <person name="Miyauchi S."/>
            <person name="Viragh M."/>
            <person name="Kuo A."/>
            <person name="Thoen E."/>
            <person name="Andreopoulos B."/>
            <person name="Lu D."/>
            <person name="Skrede I."/>
            <person name="Drula E."/>
            <person name="Henrissat B."/>
            <person name="Morin E."/>
            <person name="Kohler A."/>
            <person name="Barry K."/>
            <person name="LaButti K."/>
            <person name="Morin E."/>
            <person name="Salamov A."/>
            <person name="Lipzen A."/>
            <person name="Mereny Z."/>
            <person name="Hegedus B."/>
            <person name="Baldrian P."/>
            <person name="Stursova M."/>
            <person name="Weitz H."/>
            <person name="Taylor A."/>
            <person name="Grigoriev I.V."/>
            <person name="Nagy L.G."/>
            <person name="Martin F."/>
            <person name="Kauserud H."/>
        </authorList>
    </citation>
    <scope>NUCLEOTIDE SEQUENCE</scope>
    <source>
        <strain evidence="2">CBHHK173m</strain>
    </source>
</reference>
<feature type="region of interest" description="Disordered" evidence="1">
    <location>
        <begin position="200"/>
        <end position="249"/>
    </location>
</feature>
<evidence type="ECO:0000313" key="2">
    <source>
        <dbReference type="EMBL" id="KAJ7078145.1"/>
    </source>
</evidence>
<dbReference type="AlphaFoldDB" id="A0AAD6TXV3"/>
<accession>A0AAD6TXV3</accession>
<gene>
    <name evidence="2" type="ORF">B0H15DRAFT_789120</name>
</gene>
<name>A0AAD6TXV3_9AGAR</name>
<comment type="caution">
    <text evidence="2">The sequence shown here is derived from an EMBL/GenBank/DDBJ whole genome shotgun (WGS) entry which is preliminary data.</text>
</comment>
<protein>
    <submittedName>
        <fullName evidence="2">Uncharacterized protein</fullName>
    </submittedName>
</protein>
<evidence type="ECO:0000256" key="1">
    <source>
        <dbReference type="SAM" id="MobiDB-lite"/>
    </source>
</evidence>
<organism evidence="2 3">
    <name type="scientific">Mycena belliarum</name>
    <dbReference type="NCBI Taxonomy" id="1033014"/>
    <lineage>
        <taxon>Eukaryota</taxon>
        <taxon>Fungi</taxon>
        <taxon>Dikarya</taxon>
        <taxon>Basidiomycota</taxon>
        <taxon>Agaricomycotina</taxon>
        <taxon>Agaricomycetes</taxon>
        <taxon>Agaricomycetidae</taxon>
        <taxon>Agaricales</taxon>
        <taxon>Marasmiineae</taxon>
        <taxon>Mycenaceae</taxon>
        <taxon>Mycena</taxon>
    </lineage>
</organism>
<sequence>VMDFSEAERQGFVRAFVAFWKRRKDNTRTDEELTKAGNALLKGCQEHFRAQVTLIKKISAVVHPGLKDVFANQALALLHVEDFPTFTRKIEKLIKEFPRTEGWARWWARECNAMMLFKPFRKMTVQDWESIPDTTRAQESQHRKIYAAIGKKHQLIPGLKGLHQLAEHYALLAAAASCKSFLPFFYIGYGIPEDWKYSTGKDGLTRRSRRRNRKDGRPPDTSEELVGSSKRGNTSSRTKARASRDTQGHISVAQKLPSYRWHRNSCYSDTSLELIFQTVSQAFDREFGARSASLHPDELLKKLFDHMSLRRTVESDNAGGASPTVLRTLALQRDGLRKSLAKAWVIPEPYQYNPLFVCHSLCFRVTN</sequence>
<keyword evidence="3" id="KW-1185">Reference proteome</keyword>
<proteinExistence type="predicted"/>
<evidence type="ECO:0000313" key="3">
    <source>
        <dbReference type="Proteomes" id="UP001222325"/>
    </source>
</evidence>